<reference evidence="1 2" key="1">
    <citation type="submission" date="2019-05" db="EMBL/GenBank/DDBJ databases">
        <title>Another draft genome of Portunus trituberculatus and its Hox gene families provides insights of decapod evolution.</title>
        <authorList>
            <person name="Jeong J.-H."/>
            <person name="Song I."/>
            <person name="Kim S."/>
            <person name="Choi T."/>
            <person name="Kim D."/>
            <person name="Ryu S."/>
            <person name="Kim W."/>
        </authorList>
    </citation>
    <scope>NUCLEOTIDE SEQUENCE [LARGE SCALE GENOMIC DNA]</scope>
    <source>
        <tissue evidence="1">Muscle</tissue>
    </source>
</reference>
<gene>
    <name evidence="1" type="ORF">E2C01_070525</name>
</gene>
<comment type="caution">
    <text evidence="1">The sequence shown here is derived from an EMBL/GenBank/DDBJ whole genome shotgun (WGS) entry which is preliminary data.</text>
</comment>
<accession>A0A5B7HUD3</accession>
<dbReference type="EMBL" id="VSRR010042643">
    <property type="protein sequence ID" value="MPC76120.1"/>
    <property type="molecule type" value="Genomic_DNA"/>
</dbReference>
<dbReference type="Proteomes" id="UP000324222">
    <property type="component" value="Unassembled WGS sequence"/>
</dbReference>
<evidence type="ECO:0000313" key="2">
    <source>
        <dbReference type="Proteomes" id="UP000324222"/>
    </source>
</evidence>
<organism evidence="1 2">
    <name type="scientific">Portunus trituberculatus</name>
    <name type="common">Swimming crab</name>
    <name type="synonym">Neptunus trituberculatus</name>
    <dbReference type="NCBI Taxonomy" id="210409"/>
    <lineage>
        <taxon>Eukaryota</taxon>
        <taxon>Metazoa</taxon>
        <taxon>Ecdysozoa</taxon>
        <taxon>Arthropoda</taxon>
        <taxon>Crustacea</taxon>
        <taxon>Multicrustacea</taxon>
        <taxon>Malacostraca</taxon>
        <taxon>Eumalacostraca</taxon>
        <taxon>Eucarida</taxon>
        <taxon>Decapoda</taxon>
        <taxon>Pleocyemata</taxon>
        <taxon>Brachyura</taxon>
        <taxon>Eubrachyura</taxon>
        <taxon>Portunoidea</taxon>
        <taxon>Portunidae</taxon>
        <taxon>Portuninae</taxon>
        <taxon>Portunus</taxon>
    </lineage>
</organism>
<dbReference type="AlphaFoldDB" id="A0A5B7HUD3"/>
<keyword evidence="2" id="KW-1185">Reference proteome</keyword>
<sequence>MPAWRCWALLHLLQRGTREAWGRCLDHHVQD</sequence>
<proteinExistence type="predicted"/>
<evidence type="ECO:0000313" key="1">
    <source>
        <dbReference type="EMBL" id="MPC76120.1"/>
    </source>
</evidence>
<protein>
    <submittedName>
        <fullName evidence="1">Uncharacterized protein</fullName>
    </submittedName>
</protein>
<name>A0A5B7HUD3_PORTR</name>